<gene>
    <name evidence="9" type="ORF">FPY71_14030</name>
</gene>
<comment type="similarity">
    <text evidence="7">Belongs to the binding-protein-dependent transport system permease family.</text>
</comment>
<dbReference type="PANTHER" id="PTHR30151">
    <property type="entry name" value="ALKANE SULFONATE ABC TRANSPORTER-RELATED, MEMBRANE SUBUNIT"/>
    <property type="match status" value="1"/>
</dbReference>
<dbReference type="OrthoDB" id="9786495at2"/>
<feature type="transmembrane region" description="Helical" evidence="7">
    <location>
        <begin position="159"/>
        <end position="180"/>
    </location>
</feature>
<feature type="transmembrane region" description="Helical" evidence="7">
    <location>
        <begin position="192"/>
        <end position="209"/>
    </location>
</feature>
<keyword evidence="6 7" id="KW-0472">Membrane</keyword>
<evidence type="ECO:0000256" key="6">
    <source>
        <dbReference type="ARBA" id="ARBA00023136"/>
    </source>
</evidence>
<feature type="transmembrane region" description="Helical" evidence="7">
    <location>
        <begin position="61"/>
        <end position="80"/>
    </location>
</feature>
<dbReference type="GO" id="GO:0005886">
    <property type="term" value="C:plasma membrane"/>
    <property type="evidence" value="ECO:0007669"/>
    <property type="project" value="UniProtKB-SubCell"/>
</dbReference>
<evidence type="ECO:0000256" key="5">
    <source>
        <dbReference type="ARBA" id="ARBA00022989"/>
    </source>
</evidence>
<keyword evidence="2 7" id="KW-0813">Transport</keyword>
<evidence type="ECO:0000256" key="7">
    <source>
        <dbReference type="RuleBase" id="RU363032"/>
    </source>
</evidence>
<dbReference type="Gene3D" id="1.10.3720.10">
    <property type="entry name" value="MetI-like"/>
    <property type="match status" value="1"/>
</dbReference>
<dbReference type="Proteomes" id="UP000324738">
    <property type="component" value="Unassembled WGS sequence"/>
</dbReference>
<evidence type="ECO:0000259" key="8">
    <source>
        <dbReference type="PROSITE" id="PS50928"/>
    </source>
</evidence>
<dbReference type="EMBL" id="VTWH01000003">
    <property type="protein sequence ID" value="KAA0969637.1"/>
    <property type="molecule type" value="Genomic_DNA"/>
</dbReference>
<dbReference type="SUPFAM" id="SSF161098">
    <property type="entry name" value="MetI-like"/>
    <property type="match status" value="1"/>
</dbReference>
<comment type="caution">
    <text evidence="9">The sequence shown here is derived from an EMBL/GenBank/DDBJ whole genome shotgun (WGS) entry which is preliminary data.</text>
</comment>
<organism evidence="9 10">
    <name type="scientific">Aureimonas fodinaquatilis</name>
    <dbReference type="NCBI Taxonomy" id="2565783"/>
    <lineage>
        <taxon>Bacteria</taxon>
        <taxon>Pseudomonadati</taxon>
        <taxon>Pseudomonadota</taxon>
        <taxon>Alphaproteobacteria</taxon>
        <taxon>Hyphomicrobiales</taxon>
        <taxon>Aurantimonadaceae</taxon>
        <taxon>Aureimonas</taxon>
    </lineage>
</organism>
<name>A0A5B0DS57_9HYPH</name>
<sequence length="246" mass="26972">MSTRYHAILGLVITALIWEASVHLFQISPRYLPSLYAIYQDGASVSTDLARGLLRTAIETLLGFATGAVVGILFGILFNYVRLAERLLLPIFIVSQTIPVIAFGAIVVIWFGNSILSKVVISFYLTFFPVALSTLRGLQSCDVAKIDLMRSFGASYWTLFIKLALPTALPAIMVGLRVGISLSLAGAIVGEWFGDTVGLGVMLLQALFFEQTVRVWLLILVTGFLGAVFYGAISLVERKMVWWNTN</sequence>
<dbReference type="InterPro" id="IPR035906">
    <property type="entry name" value="MetI-like_sf"/>
</dbReference>
<proteinExistence type="inferred from homology"/>
<dbReference type="PROSITE" id="PS50928">
    <property type="entry name" value="ABC_TM1"/>
    <property type="match status" value="1"/>
</dbReference>
<keyword evidence="4 7" id="KW-0812">Transmembrane</keyword>
<reference evidence="9 10" key="1">
    <citation type="submission" date="2019-08" db="EMBL/GenBank/DDBJ databases">
        <title>Aureimonas fodiniaquatilis sp. nov., isolated from a coal mine wastewater.</title>
        <authorList>
            <person name="Kim W."/>
        </authorList>
    </citation>
    <scope>NUCLEOTIDE SEQUENCE [LARGE SCALE GENOMIC DNA]</scope>
    <source>
        <strain evidence="9 10">CAU 1482</strain>
    </source>
</reference>
<keyword evidence="3" id="KW-1003">Cell membrane</keyword>
<feature type="transmembrane region" description="Helical" evidence="7">
    <location>
        <begin position="119"/>
        <end position="138"/>
    </location>
</feature>
<evidence type="ECO:0000256" key="2">
    <source>
        <dbReference type="ARBA" id="ARBA00022448"/>
    </source>
</evidence>
<keyword evidence="10" id="KW-1185">Reference proteome</keyword>
<dbReference type="GO" id="GO:0055085">
    <property type="term" value="P:transmembrane transport"/>
    <property type="evidence" value="ECO:0007669"/>
    <property type="project" value="InterPro"/>
</dbReference>
<feature type="transmembrane region" description="Helical" evidence="7">
    <location>
        <begin position="87"/>
        <end position="113"/>
    </location>
</feature>
<protein>
    <submittedName>
        <fullName evidence="9">ABC transporter permease</fullName>
    </submittedName>
</protein>
<evidence type="ECO:0000256" key="3">
    <source>
        <dbReference type="ARBA" id="ARBA00022475"/>
    </source>
</evidence>
<evidence type="ECO:0000256" key="4">
    <source>
        <dbReference type="ARBA" id="ARBA00022692"/>
    </source>
</evidence>
<keyword evidence="5 7" id="KW-1133">Transmembrane helix</keyword>
<evidence type="ECO:0000313" key="9">
    <source>
        <dbReference type="EMBL" id="KAA0969637.1"/>
    </source>
</evidence>
<evidence type="ECO:0000256" key="1">
    <source>
        <dbReference type="ARBA" id="ARBA00004651"/>
    </source>
</evidence>
<accession>A0A5B0DS57</accession>
<dbReference type="PANTHER" id="PTHR30151:SF41">
    <property type="entry name" value="ABC TRANSPORTER PERMEASE PROTEIN"/>
    <property type="match status" value="1"/>
</dbReference>
<comment type="subcellular location">
    <subcellularLocation>
        <location evidence="1 7">Cell membrane</location>
        <topology evidence="1 7">Multi-pass membrane protein</topology>
    </subcellularLocation>
</comment>
<feature type="transmembrane region" description="Helical" evidence="7">
    <location>
        <begin position="216"/>
        <end position="236"/>
    </location>
</feature>
<dbReference type="RefSeq" id="WP_149300922.1">
    <property type="nucleotide sequence ID" value="NZ_VTWH01000003.1"/>
</dbReference>
<feature type="domain" description="ABC transmembrane type-1" evidence="8">
    <location>
        <begin position="53"/>
        <end position="237"/>
    </location>
</feature>
<dbReference type="CDD" id="cd06261">
    <property type="entry name" value="TM_PBP2"/>
    <property type="match status" value="1"/>
</dbReference>
<dbReference type="AlphaFoldDB" id="A0A5B0DS57"/>
<dbReference type="Pfam" id="PF00528">
    <property type="entry name" value="BPD_transp_1"/>
    <property type="match status" value="1"/>
</dbReference>
<evidence type="ECO:0000313" key="10">
    <source>
        <dbReference type="Proteomes" id="UP000324738"/>
    </source>
</evidence>
<dbReference type="InterPro" id="IPR000515">
    <property type="entry name" value="MetI-like"/>
</dbReference>